<dbReference type="PANTHER" id="PTHR21716">
    <property type="entry name" value="TRANSMEMBRANE PROTEIN"/>
    <property type="match status" value="1"/>
</dbReference>
<feature type="transmembrane region" description="Helical" evidence="8">
    <location>
        <begin position="196"/>
        <end position="218"/>
    </location>
</feature>
<evidence type="ECO:0000313" key="10">
    <source>
        <dbReference type="Proteomes" id="UP000467132"/>
    </source>
</evidence>
<reference evidence="9 10" key="1">
    <citation type="submission" date="2018-08" db="EMBL/GenBank/DDBJ databases">
        <title>Murine metabolic-syndrome-specific gut microbial biobank.</title>
        <authorList>
            <person name="Liu C."/>
        </authorList>
    </citation>
    <scope>NUCLEOTIDE SEQUENCE [LARGE SCALE GENOMIC DNA]</scope>
    <source>
        <strain evidence="9 10">583</strain>
    </source>
</reference>
<feature type="transmembrane region" description="Helical" evidence="8">
    <location>
        <begin position="74"/>
        <end position="95"/>
    </location>
</feature>
<evidence type="ECO:0000256" key="8">
    <source>
        <dbReference type="SAM" id="Phobius"/>
    </source>
</evidence>
<evidence type="ECO:0000256" key="4">
    <source>
        <dbReference type="ARBA" id="ARBA00022475"/>
    </source>
</evidence>
<dbReference type="AlphaFoldDB" id="A0A845QY46"/>
<evidence type="ECO:0000256" key="5">
    <source>
        <dbReference type="ARBA" id="ARBA00022692"/>
    </source>
</evidence>
<keyword evidence="10" id="KW-1185">Reference proteome</keyword>
<organism evidence="9 10">
    <name type="scientific">Senegalia massiliensis</name>
    <dbReference type="NCBI Taxonomy" id="1720316"/>
    <lineage>
        <taxon>Bacteria</taxon>
        <taxon>Bacillati</taxon>
        <taxon>Bacillota</taxon>
        <taxon>Clostridia</taxon>
        <taxon>Eubacteriales</taxon>
        <taxon>Clostridiaceae</taxon>
        <taxon>Senegalia</taxon>
    </lineage>
</organism>
<keyword evidence="6 8" id="KW-1133">Transmembrane helix</keyword>
<evidence type="ECO:0000256" key="3">
    <source>
        <dbReference type="ARBA" id="ARBA00022448"/>
    </source>
</evidence>
<evidence type="ECO:0000256" key="1">
    <source>
        <dbReference type="ARBA" id="ARBA00004651"/>
    </source>
</evidence>
<feature type="transmembrane region" description="Helical" evidence="8">
    <location>
        <begin position="319"/>
        <end position="337"/>
    </location>
</feature>
<sequence>MNMNFNFILNVLKEASIIVLLSLSAYFLIRFGNKYLDEKDGIHISKKRIAGLSLLLLFIILFYFILNISGLRSILFTVFISIALAYIINPIVNFLEKKKVKRGFGILLVYLIILAIIYMISVLIFPAIFKEVKNLIELLPKYSDDVSDFVNNIYNNFYKNIDDLPFGLNQIKSSIEDNISRFQSVLVNTAKGTMDFIINFFSKVLNVVLIPIVVFYLVKDKEYFKKNIVLTIPNKYRPNIVSLSREIDYSLGNFIRGQLIIAIFVGTLTAIGLLILDVNYAFTIGLIAGVTNIIPYFGPIIGGGLAMLFALLDTPIKALWVLILFIIIQQAEGNILQPKIMGDKVGLHPVVIIIALLVAGNLFGIIGMLLAIPITTTLKIILSHTIQKISSM</sequence>
<keyword evidence="4" id="KW-1003">Cell membrane</keyword>
<dbReference type="Pfam" id="PF01594">
    <property type="entry name" value="AI-2E_transport"/>
    <property type="match status" value="1"/>
</dbReference>
<comment type="similarity">
    <text evidence="2">Belongs to the autoinducer-2 exporter (AI-2E) (TC 2.A.86) family.</text>
</comment>
<keyword evidence="5 8" id="KW-0812">Transmembrane</keyword>
<evidence type="ECO:0000256" key="7">
    <source>
        <dbReference type="ARBA" id="ARBA00023136"/>
    </source>
</evidence>
<feature type="transmembrane region" description="Helical" evidence="8">
    <location>
        <begin position="259"/>
        <end position="287"/>
    </location>
</feature>
<keyword evidence="3" id="KW-0813">Transport</keyword>
<feature type="transmembrane region" description="Helical" evidence="8">
    <location>
        <begin position="6"/>
        <end position="29"/>
    </location>
</feature>
<keyword evidence="7 8" id="KW-0472">Membrane</keyword>
<evidence type="ECO:0000256" key="6">
    <source>
        <dbReference type="ARBA" id="ARBA00022989"/>
    </source>
</evidence>
<protein>
    <submittedName>
        <fullName evidence="9">AI-2E family transporter</fullName>
    </submittedName>
</protein>
<evidence type="ECO:0000313" key="9">
    <source>
        <dbReference type="EMBL" id="NBI06719.1"/>
    </source>
</evidence>
<accession>A0A845QY46</accession>
<dbReference type="Proteomes" id="UP000467132">
    <property type="component" value="Unassembled WGS sequence"/>
</dbReference>
<feature type="transmembrane region" description="Helical" evidence="8">
    <location>
        <begin position="107"/>
        <end position="129"/>
    </location>
</feature>
<dbReference type="EMBL" id="QXXA01000007">
    <property type="protein sequence ID" value="NBI06719.1"/>
    <property type="molecule type" value="Genomic_DNA"/>
</dbReference>
<name>A0A845QY46_9CLOT</name>
<evidence type="ECO:0000256" key="2">
    <source>
        <dbReference type="ARBA" id="ARBA00009773"/>
    </source>
</evidence>
<dbReference type="InterPro" id="IPR002549">
    <property type="entry name" value="AI-2E-like"/>
</dbReference>
<dbReference type="GO" id="GO:0055085">
    <property type="term" value="P:transmembrane transport"/>
    <property type="evidence" value="ECO:0007669"/>
    <property type="project" value="TreeGrafter"/>
</dbReference>
<dbReference type="PANTHER" id="PTHR21716:SF53">
    <property type="entry name" value="PERMEASE PERM-RELATED"/>
    <property type="match status" value="1"/>
</dbReference>
<gene>
    <name evidence="9" type="ORF">D3Z33_07580</name>
</gene>
<dbReference type="GO" id="GO:0005886">
    <property type="term" value="C:plasma membrane"/>
    <property type="evidence" value="ECO:0007669"/>
    <property type="project" value="UniProtKB-SubCell"/>
</dbReference>
<feature type="transmembrane region" description="Helical" evidence="8">
    <location>
        <begin position="349"/>
        <end position="382"/>
    </location>
</feature>
<comment type="subcellular location">
    <subcellularLocation>
        <location evidence="1">Cell membrane</location>
        <topology evidence="1">Multi-pass membrane protein</topology>
    </subcellularLocation>
</comment>
<comment type="caution">
    <text evidence="9">The sequence shown here is derived from an EMBL/GenBank/DDBJ whole genome shotgun (WGS) entry which is preliminary data.</text>
</comment>
<feature type="transmembrane region" description="Helical" evidence="8">
    <location>
        <begin position="49"/>
        <end position="68"/>
    </location>
</feature>
<proteinExistence type="inferred from homology"/>